<feature type="transmembrane region" description="Helical" evidence="10">
    <location>
        <begin position="89"/>
        <end position="110"/>
    </location>
</feature>
<feature type="transmembrane region" description="Helical" evidence="10">
    <location>
        <begin position="199"/>
        <end position="217"/>
    </location>
</feature>
<keyword evidence="5" id="KW-0808">Transferase</keyword>
<protein>
    <recommendedName>
        <fullName evidence="13">Mannosyltransferase (PIG-V)</fullName>
    </recommendedName>
</protein>
<evidence type="ECO:0008006" key="13">
    <source>
        <dbReference type="Google" id="ProtNLM"/>
    </source>
</evidence>
<feature type="transmembrane region" description="Helical" evidence="10">
    <location>
        <begin position="122"/>
        <end position="148"/>
    </location>
</feature>
<dbReference type="PANTHER" id="PTHR12468:SF2">
    <property type="entry name" value="GPI MANNOSYLTRANSFERASE 2"/>
    <property type="match status" value="1"/>
</dbReference>
<feature type="transmembrane region" description="Helical" evidence="10">
    <location>
        <begin position="316"/>
        <end position="333"/>
    </location>
</feature>
<organism evidence="11 12">
    <name type="scientific">Microlunatus panaciterrae</name>
    <dbReference type="NCBI Taxonomy" id="400768"/>
    <lineage>
        <taxon>Bacteria</taxon>
        <taxon>Bacillati</taxon>
        <taxon>Actinomycetota</taxon>
        <taxon>Actinomycetes</taxon>
        <taxon>Propionibacteriales</taxon>
        <taxon>Propionibacteriaceae</taxon>
        <taxon>Microlunatus</taxon>
    </lineage>
</organism>
<reference evidence="11 12" key="1">
    <citation type="submission" date="2021-01" db="EMBL/GenBank/DDBJ databases">
        <title>Sequencing the genomes of 1000 actinobacteria strains.</title>
        <authorList>
            <person name="Klenk H.-P."/>
        </authorList>
    </citation>
    <scope>NUCLEOTIDE SEQUENCE [LARGE SCALE GENOMIC DNA]</scope>
    <source>
        <strain evidence="11 12">DSM 18662</strain>
    </source>
</reference>
<evidence type="ECO:0000256" key="4">
    <source>
        <dbReference type="ARBA" id="ARBA00022676"/>
    </source>
</evidence>
<proteinExistence type="predicted"/>
<gene>
    <name evidence="11" type="ORF">JOE57_001920</name>
</gene>
<dbReference type="PANTHER" id="PTHR12468">
    <property type="entry name" value="GPI MANNOSYLTRANSFERASE 2"/>
    <property type="match status" value="1"/>
</dbReference>
<evidence type="ECO:0000256" key="10">
    <source>
        <dbReference type="SAM" id="Phobius"/>
    </source>
</evidence>
<comment type="pathway">
    <text evidence="2">Glycolipid biosynthesis; glycosylphosphatidylinositol-anchor biosynthesis.</text>
</comment>
<evidence type="ECO:0000256" key="3">
    <source>
        <dbReference type="ARBA" id="ARBA00022502"/>
    </source>
</evidence>
<comment type="subcellular location">
    <subcellularLocation>
        <location evidence="1">Endoplasmic reticulum membrane</location>
        <topology evidence="1">Multi-pass membrane protein</topology>
    </subcellularLocation>
</comment>
<keyword evidence="12" id="KW-1185">Reference proteome</keyword>
<name>A0ABS2RJ29_9ACTN</name>
<keyword evidence="4" id="KW-0328">Glycosyltransferase</keyword>
<dbReference type="RefSeq" id="WP_204917479.1">
    <property type="nucleotide sequence ID" value="NZ_BAAAQP010000002.1"/>
</dbReference>
<evidence type="ECO:0000256" key="7">
    <source>
        <dbReference type="ARBA" id="ARBA00022824"/>
    </source>
</evidence>
<feature type="transmembrane region" description="Helical" evidence="10">
    <location>
        <begin position="265"/>
        <end position="286"/>
    </location>
</feature>
<dbReference type="EMBL" id="JAFBCF010000001">
    <property type="protein sequence ID" value="MBM7798999.1"/>
    <property type="molecule type" value="Genomic_DNA"/>
</dbReference>
<evidence type="ECO:0000313" key="12">
    <source>
        <dbReference type="Proteomes" id="UP000704762"/>
    </source>
</evidence>
<keyword evidence="8 10" id="KW-1133">Transmembrane helix</keyword>
<evidence type="ECO:0000256" key="1">
    <source>
        <dbReference type="ARBA" id="ARBA00004477"/>
    </source>
</evidence>
<feature type="transmembrane region" description="Helical" evidence="10">
    <location>
        <begin position="345"/>
        <end position="366"/>
    </location>
</feature>
<feature type="transmembrane region" description="Helical" evidence="10">
    <location>
        <begin position="160"/>
        <end position="187"/>
    </location>
</feature>
<evidence type="ECO:0000313" key="11">
    <source>
        <dbReference type="EMBL" id="MBM7798999.1"/>
    </source>
</evidence>
<keyword evidence="9 10" id="KW-0472">Membrane</keyword>
<comment type="caution">
    <text evidence="11">The sequence shown here is derived from an EMBL/GenBank/DDBJ whole genome shotgun (WGS) entry which is preliminary data.</text>
</comment>
<dbReference type="Proteomes" id="UP000704762">
    <property type="component" value="Unassembled WGS sequence"/>
</dbReference>
<evidence type="ECO:0000256" key="5">
    <source>
        <dbReference type="ARBA" id="ARBA00022679"/>
    </source>
</evidence>
<keyword evidence="7" id="KW-0256">Endoplasmic reticulum</keyword>
<feature type="transmembrane region" description="Helical" evidence="10">
    <location>
        <begin position="293"/>
        <end position="310"/>
    </location>
</feature>
<accession>A0ABS2RJ29</accession>
<sequence length="372" mass="42173">MSARVRRRTSDPRSGRMVAQAWLASRGLIVLMALLLALLRHADPFELANHWDALHYGALAEKGYLDDPKRMAFFPGLPALLALGLWLKVPYVVTGVMLALVGSALAAAALNRLAGPWGAIAWLFAPTAVFTTVPYTESLFCAAAFWAWERAHAGRWLPAVVLTALACTLRVSGLFLIGALFVMILTTPRTSWSARLRRSALLLIPAAVLFGYIGYLYSLTGSWTAWFTAQSTGWVRGFTWPWDSFAHTIPAMQIDMYPDRPEVHWVFRGEMVSMALGLVVTLWCLTRRMWAEASWVGVQVLAFSLSYWFFSVNRAILLWFPLWMMLAQWGTWQPRWRWLRVTHRVVVVLLFAASIGLMLVWCWLFFTQRWAS</sequence>
<keyword evidence="3" id="KW-0337">GPI-anchor biosynthesis</keyword>
<evidence type="ECO:0000256" key="6">
    <source>
        <dbReference type="ARBA" id="ARBA00022692"/>
    </source>
</evidence>
<dbReference type="InterPro" id="IPR007315">
    <property type="entry name" value="PIG-V/Gpi18"/>
</dbReference>
<evidence type="ECO:0000256" key="2">
    <source>
        <dbReference type="ARBA" id="ARBA00004687"/>
    </source>
</evidence>
<evidence type="ECO:0000256" key="9">
    <source>
        <dbReference type="ARBA" id="ARBA00023136"/>
    </source>
</evidence>
<keyword evidence="6 10" id="KW-0812">Transmembrane</keyword>
<evidence type="ECO:0000256" key="8">
    <source>
        <dbReference type="ARBA" id="ARBA00022989"/>
    </source>
</evidence>